<dbReference type="FunFam" id="2.60.40.1730:FF:000005">
    <property type="entry name" value="Aminopeptidase N"/>
    <property type="match status" value="1"/>
</dbReference>
<dbReference type="FunFam" id="2.60.40.1840:FF:000001">
    <property type="entry name" value="Aminopeptidase N"/>
    <property type="match status" value="1"/>
</dbReference>
<evidence type="ECO:0000256" key="4">
    <source>
        <dbReference type="ARBA" id="ARBA00012564"/>
    </source>
</evidence>
<comment type="function">
    <text evidence="12">Aminopeptidase N is involved in the degradation of intracellular peptides generated by protein breakdown during normal growth as well as in response to nutrient starvation.</text>
</comment>
<keyword evidence="6 18" id="KW-0031">Aminopeptidase</keyword>
<dbReference type="Gene3D" id="2.60.40.1730">
    <property type="entry name" value="tricorn interacting facor f3 domain"/>
    <property type="match status" value="1"/>
</dbReference>
<dbReference type="InterPro" id="IPR024601">
    <property type="entry name" value="Peptidase_M1_pepN_C"/>
</dbReference>
<dbReference type="InterPro" id="IPR037144">
    <property type="entry name" value="Peptidase_M1_pepN_C_sf"/>
</dbReference>
<dbReference type="GO" id="GO:0016285">
    <property type="term" value="F:alanyl aminopeptidase activity"/>
    <property type="evidence" value="ECO:0007669"/>
    <property type="project" value="UniProtKB-EC"/>
</dbReference>
<dbReference type="PRINTS" id="PR00756">
    <property type="entry name" value="ALADIPTASE"/>
</dbReference>
<dbReference type="Gene3D" id="2.60.40.1840">
    <property type="match status" value="1"/>
</dbReference>
<evidence type="ECO:0000256" key="3">
    <source>
        <dbReference type="ARBA" id="ARBA00010136"/>
    </source>
</evidence>
<dbReference type="InterPro" id="IPR027268">
    <property type="entry name" value="Peptidase_M4/M1_CTD_sf"/>
</dbReference>
<keyword evidence="8" id="KW-0479">Metal-binding</keyword>
<dbReference type="Pfam" id="PF17900">
    <property type="entry name" value="Peptidase_M1_N"/>
    <property type="match status" value="1"/>
</dbReference>
<dbReference type="FunFam" id="1.10.390.10:FF:000002">
    <property type="entry name" value="Aminopeptidase N"/>
    <property type="match status" value="1"/>
</dbReference>
<dbReference type="SUPFAM" id="SSF63737">
    <property type="entry name" value="Leukotriene A4 hydrolase N-terminal domain"/>
    <property type="match status" value="1"/>
</dbReference>
<keyword evidence="19" id="KW-1185">Reference proteome</keyword>
<evidence type="ECO:0000256" key="8">
    <source>
        <dbReference type="ARBA" id="ARBA00022723"/>
    </source>
</evidence>
<keyword evidence="9" id="KW-0378">Hydrolase</keyword>
<evidence type="ECO:0000256" key="7">
    <source>
        <dbReference type="ARBA" id="ARBA00022670"/>
    </source>
</evidence>
<accession>A0A917GU09</accession>
<dbReference type="FunFam" id="3.30.2010.30:FF:000002">
    <property type="entry name" value="Putative aminopeptidase N"/>
    <property type="match status" value="1"/>
</dbReference>
<dbReference type="Pfam" id="PF01433">
    <property type="entry name" value="Peptidase_M1"/>
    <property type="match status" value="1"/>
</dbReference>
<keyword evidence="7" id="KW-0645">Protease</keyword>
<comment type="similarity">
    <text evidence="3">Belongs to the peptidase M1 family.</text>
</comment>
<dbReference type="InterPro" id="IPR035414">
    <property type="entry name" value="Peptidase_M1_pepN_Ig-like"/>
</dbReference>
<comment type="cofactor">
    <cofactor evidence="2">
        <name>Zn(2+)</name>
        <dbReference type="ChEBI" id="CHEBI:29105"/>
    </cofactor>
</comment>
<evidence type="ECO:0000256" key="9">
    <source>
        <dbReference type="ARBA" id="ARBA00022801"/>
    </source>
</evidence>
<evidence type="ECO:0000256" key="10">
    <source>
        <dbReference type="ARBA" id="ARBA00022833"/>
    </source>
</evidence>
<dbReference type="GO" id="GO:0006508">
    <property type="term" value="P:proteolysis"/>
    <property type="evidence" value="ECO:0007669"/>
    <property type="project" value="UniProtKB-UniRule"/>
</dbReference>
<dbReference type="SUPFAM" id="SSF55486">
    <property type="entry name" value="Metalloproteases ('zincins'), catalytic domain"/>
    <property type="match status" value="1"/>
</dbReference>
<dbReference type="EC" id="3.4.11.2" evidence="4 13"/>
<sequence length="915" mass="102853">MKEAQASTIYLKDYRVPEFLIDRTELRFELGESETRVISQLTMRRNPELLGNAANTLRLDGQEMELVTLSLNGRQLTPDQYSVDDDSLTIHGLDALQGDNDDGAFLLSCETLIKPQENTSLEGLYKSSGMFCTQCEAEGFRKITYYLDRPDVMSEFITTVVADKAKYPVLLSNGNDIERGEFEGGKHWVTWEDPFRKPCYLFALVAGDLKSIDDQYTTMSGRTIDLRIFVEAKDLDKCDHAMVSLKNAMAWDEKVYGREYDLDIFMIVAVDDFNMGAMENKGLNIFNTSCVLANPQTTTDTAFQRVEAVVAHEYFHNWSGNRVTCRDWFQLSLKEGFTVFRDSEFSADMGSRTVKRVEDVSFLRTHQFAEDAGPMAHPVRPDSYMEISNFYTLTIYEKGAEVVRMIHELLGAENFRKGSDLYFQRHDGQAVTTEDFVVAMEEASGRDLTLFRRWYSQAGTPVLTVSGRYNSEEQEYHLRVKQTCPATPGQPEKLPLHIPLKMALLDSQGQEIACQLQGESKDTGESDPQQERVLDVTEVEQVFVFANVPEAPVPSLLRGFSAPVKLQCDYSRDELVFLMTQDSDGFNRWNAAQSLAVDVIQELLQAHQSGSSVSADPLLSQAFADVLNTAIVDAEARANNAQDSDAFADQAMLAKLLALPSEAYLSELYDVVDVDGIHAVRERLASDLAATHKAAFSRLFELCRSDAPYVADAAGIGQRALKNTALAWMVRAETPEALSVCYAQFEQAENMTDRDAALRLLTNAQSDYAEPLREKALSAFYEQWQHEALVVNQWFSIQALSDRPGALSRVKALMAHSAFDIRNPNKVRSVIGAFCQHNALHFHDRSGEGYAFLADQIIVLDGLNPQIAARLLTPLTRWRKYDADRQEKMKAELQRIAQQSDLSPDVYEVVSKSLK</sequence>
<dbReference type="Pfam" id="PF17432">
    <property type="entry name" value="DUF3458_C"/>
    <property type="match status" value="1"/>
</dbReference>
<dbReference type="InterPro" id="IPR038438">
    <property type="entry name" value="PepN_Ig-like_sf"/>
</dbReference>
<dbReference type="PANTHER" id="PTHR46322:SF1">
    <property type="entry name" value="PUROMYCIN-SENSITIVE AMINOPEPTIDASE"/>
    <property type="match status" value="1"/>
</dbReference>
<feature type="domain" description="Peptidase M1 alanyl aminopeptidase Ig-like fold" evidence="15">
    <location>
        <begin position="459"/>
        <end position="568"/>
    </location>
</feature>
<evidence type="ECO:0000256" key="5">
    <source>
        <dbReference type="ARBA" id="ARBA00015611"/>
    </source>
</evidence>
<dbReference type="Gene3D" id="1.25.50.10">
    <property type="entry name" value="Peptidase M1, alanyl aminopeptidase, C-terminal domain"/>
    <property type="match status" value="1"/>
</dbReference>
<gene>
    <name evidence="18" type="primary">pepN</name>
    <name evidence="18" type="ORF">GCM10011403_12550</name>
</gene>
<evidence type="ECO:0000259" key="14">
    <source>
        <dbReference type="Pfam" id="PF01433"/>
    </source>
</evidence>
<evidence type="ECO:0000256" key="6">
    <source>
        <dbReference type="ARBA" id="ARBA00022438"/>
    </source>
</evidence>
<organism evidence="18 19">
    <name type="scientific">Pseudohongiella nitratireducens</name>
    <dbReference type="NCBI Taxonomy" id="1768907"/>
    <lineage>
        <taxon>Bacteria</taxon>
        <taxon>Pseudomonadati</taxon>
        <taxon>Pseudomonadota</taxon>
        <taxon>Gammaproteobacteria</taxon>
        <taxon>Pseudomonadales</taxon>
        <taxon>Pseudohongiellaceae</taxon>
        <taxon>Pseudohongiella</taxon>
    </lineage>
</organism>
<protein>
    <recommendedName>
        <fullName evidence="5 13">Aminopeptidase N</fullName>
        <ecNumber evidence="4 13">3.4.11.2</ecNumber>
    </recommendedName>
</protein>
<dbReference type="RefSeq" id="WP_068812967.1">
    <property type="nucleotide sequence ID" value="NZ_BMIY01000005.1"/>
</dbReference>
<dbReference type="Pfam" id="PF11940">
    <property type="entry name" value="DUF3458"/>
    <property type="match status" value="1"/>
</dbReference>
<dbReference type="InterPro" id="IPR001930">
    <property type="entry name" value="Peptidase_M1"/>
</dbReference>
<dbReference type="AlphaFoldDB" id="A0A917GU09"/>
<comment type="caution">
    <text evidence="18">The sequence shown here is derived from an EMBL/GenBank/DDBJ whole genome shotgun (WGS) entry which is preliminary data.</text>
</comment>
<dbReference type="GO" id="GO:0008270">
    <property type="term" value="F:zinc ion binding"/>
    <property type="evidence" value="ECO:0007669"/>
    <property type="project" value="InterPro"/>
</dbReference>
<keyword evidence="11" id="KW-0482">Metalloprotease</keyword>
<reference evidence="18" key="1">
    <citation type="journal article" date="2014" name="Int. J. Syst. Evol. Microbiol.">
        <title>Complete genome sequence of Corynebacterium casei LMG S-19264T (=DSM 44701T), isolated from a smear-ripened cheese.</title>
        <authorList>
            <consortium name="US DOE Joint Genome Institute (JGI-PGF)"/>
            <person name="Walter F."/>
            <person name="Albersmeier A."/>
            <person name="Kalinowski J."/>
            <person name="Ruckert C."/>
        </authorList>
    </citation>
    <scope>NUCLEOTIDE SEQUENCE</scope>
    <source>
        <strain evidence="18">CGMCC 1.15425</strain>
    </source>
</reference>
<evidence type="ECO:0000256" key="1">
    <source>
        <dbReference type="ARBA" id="ARBA00000098"/>
    </source>
</evidence>
<dbReference type="Proteomes" id="UP000627715">
    <property type="component" value="Unassembled WGS sequence"/>
</dbReference>
<evidence type="ECO:0000256" key="2">
    <source>
        <dbReference type="ARBA" id="ARBA00001947"/>
    </source>
</evidence>
<dbReference type="Gene3D" id="3.30.2010.30">
    <property type="match status" value="1"/>
</dbReference>
<comment type="catalytic activity">
    <reaction evidence="1">
        <text>Release of an N-terminal amino acid, Xaa-|-Yaa- from a peptide, amide or arylamide. Xaa is preferably Ala, but may be most amino acids including Pro (slow action). When a terminal hydrophobic residue is followed by a prolyl residue, the two may be released as an intact Xaa-Pro dipeptide.</text>
        <dbReference type="EC" id="3.4.11.2"/>
    </reaction>
</comment>
<evidence type="ECO:0000313" key="18">
    <source>
        <dbReference type="EMBL" id="GGG56877.1"/>
    </source>
</evidence>
<reference evidence="18" key="2">
    <citation type="submission" date="2020-09" db="EMBL/GenBank/DDBJ databases">
        <authorList>
            <person name="Sun Q."/>
            <person name="Zhou Y."/>
        </authorList>
    </citation>
    <scope>NUCLEOTIDE SEQUENCE</scope>
    <source>
        <strain evidence="18">CGMCC 1.15425</strain>
    </source>
</reference>
<feature type="domain" description="Peptidase M1 alanyl aminopeptidase C-terminal" evidence="16">
    <location>
        <begin position="573"/>
        <end position="915"/>
    </location>
</feature>
<feature type="domain" description="Peptidase M1 membrane alanine aminopeptidase" evidence="14">
    <location>
        <begin position="244"/>
        <end position="453"/>
    </location>
</feature>
<dbReference type="PANTHER" id="PTHR46322">
    <property type="entry name" value="PUROMYCIN-SENSITIVE AMINOPEPTIDASE"/>
    <property type="match status" value="1"/>
</dbReference>
<feature type="domain" description="Aminopeptidase N-like N-terminal" evidence="17">
    <location>
        <begin position="52"/>
        <end position="201"/>
    </location>
</feature>
<dbReference type="InterPro" id="IPR012779">
    <property type="entry name" value="Peptidase_M1_pepN"/>
</dbReference>
<dbReference type="NCBIfam" id="TIGR02414">
    <property type="entry name" value="pepN_proteo"/>
    <property type="match status" value="1"/>
</dbReference>
<name>A0A917GU09_9GAMM</name>
<evidence type="ECO:0000259" key="17">
    <source>
        <dbReference type="Pfam" id="PF17900"/>
    </source>
</evidence>
<dbReference type="InterPro" id="IPR042097">
    <property type="entry name" value="Aminopeptidase_N-like_N_sf"/>
</dbReference>
<keyword evidence="10" id="KW-0862">Zinc</keyword>
<dbReference type="OrthoDB" id="100605at2"/>
<evidence type="ECO:0000256" key="12">
    <source>
        <dbReference type="ARBA" id="ARBA00059739"/>
    </source>
</evidence>
<dbReference type="Gene3D" id="1.10.390.10">
    <property type="entry name" value="Neutral Protease Domain 2"/>
    <property type="match status" value="1"/>
</dbReference>
<evidence type="ECO:0000256" key="11">
    <source>
        <dbReference type="ARBA" id="ARBA00023049"/>
    </source>
</evidence>
<dbReference type="CDD" id="cd09600">
    <property type="entry name" value="M1_APN"/>
    <property type="match status" value="1"/>
</dbReference>
<dbReference type="EMBL" id="BMIY01000005">
    <property type="protein sequence ID" value="GGG56877.1"/>
    <property type="molecule type" value="Genomic_DNA"/>
</dbReference>
<proteinExistence type="inferred from homology"/>
<dbReference type="InterPro" id="IPR045357">
    <property type="entry name" value="Aminopeptidase_N-like_N"/>
</dbReference>
<evidence type="ECO:0000256" key="13">
    <source>
        <dbReference type="NCBIfam" id="TIGR02414"/>
    </source>
</evidence>
<dbReference type="GO" id="GO:0008237">
    <property type="term" value="F:metallopeptidase activity"/>
    <property type="evidence" value="ECO:0007669"/>
    <property type="project" value="UniProtKB-UniRule"/>
</dbReference>
<evidence type="ECO:0000259" key="15">
    <source>
        <dbReference type="Pfam" id="PF11940"/>
    </source>
</evidence>
<evidence type="ECO:0000313" key="19">
    <source>
        <dbReference type="Proteomes" id="UP000627715"/>
    </source>
</evidence>
<dbReference type="InterPro" id="IPR014782">
    <property type="entry name" value="Peptidase_M1_dom"/>
</dbReference>
<evidence type="ECO:0000259" key="16">
    <source>
        <dbReference type="Pfam" id="PF17432"/>
    </source>
</evidence>